<keyword evidence="5" id="KW-1185">Reference proteome</keyword>
<dbReference type="InterPro" id="IPR029052">
    <property type="entry name" value="Metallo-depent_PP-like"/>
</dbReference>
<protein>
    <submittedName>
        <fullName evidence="4">CapA family protein</fullName>
    </submittedName>
</protein>
<accession>A0A9X3SGD4</accession>
<dbReference type="InterPro" id="IPR052169">
    <property type="entry name" value="CW_Biosynth-Accessory"/>
</dbReference>
<dbReference type="CDD" id="cd07381">
    <property type="entry name" value="MPP_CapA"/>
    <property type="match status" value="1"/>
</dbReference>
<dbReference type="PANTHER" id="PTHR33393:SF13">
    <property type="entry name" value="PGA BIOSYNTHESIS PROTEIN CAPA"/>
    <property type="match status" value="1"/>
</dbReference>
<dbReference type="Proteomes" id="UP001140076">
    <property type="component" value="Unassembled WGS sequence"/>
</dbReference>
<feature type="region of interest" description="Disordered" evidence="2">
    <location>
        <begin position="396"/>
        <end position="416"/>
    </location>
</feature>
<feature type="region of interest" description="Disordered" evidence="2">
    <location>
        <begin position="43"/>
        <end position="88"/>
    </location>
</feature>
<dbReference type="InterPro" id="IPR019079">
    <property type="entry name" value="Capsule_synth_CapA"/>
</dbReference>
<gene>
    <name evidence="4" type="ORF">LG943_16370</name>
</gene>
<dbReference type="Gene3D" id="3.60.21.10">
    <property type="match status" value="1"/>
</dbReference>
<feature type="domain" description="Capsule synthesis protein CapA" evidence="3">
    <location>
        <begin position="90"/>
        <end position="335"/>
    </location>
</feature>
<feature type="compositionally biased region" description="Low complexity" evidence="2">
    <location>
        <begin position="76"/>
        <end position="88"/>
    </location>
</feature>
<evidence type="ECO:0000259" key="3">
    <source>
        <dbReference type="SMART" id="SM00854"/>
    </source>
</evidence>
<evidence type="ECO:0000256" key="2">
    <source>
        <dbReference type="SAM" id="MobiDB-lite"/>
    </source>
</evidence>
<dbReference type="RefSeq" id="WP_270073136.1">
    <property type="nucleotide sequence ID" value="NZ_JAJAQC010000027.1"/>
</dbReference>
<dbReference type="AlphaFoldDB" id="A0A9X3SGD4"/>
<evidence type="ECO:0000256" key="1">
    <source>
        <dbReference type="ARBA" id="ARBA00005662"/>
    </source>
</evidence>
<proteinExistence type="inferred from homology"/>
<feature type="compositionally biased region" description="Gly residues" evidence="2">
    <location>
        <begin position="51"/>
        <end position="63"/>
    </location>
</feature>
<reference evidence="4" key="1">
    <citation type="submission" date="2021-10" db="EMBL/GenBank/DDBJ databases">
        <title>Streptomonospora sp. nov., isolated from mangrove soil.</title>
        <authorList>
            <person name="Chen X."/>
            <person name="Ge X."/>
            <person name="Liu W."/>
        </authorList>
    </citation>
    <scope>NUCLEOTIDE SEQUENCE</scope>
    <source>
        <strain evidence="4">S1-112</strain>
    </source>
</reference>
<evidence type="ECO:0000313" key="4">
    <source>
        <dbReference type="EMBL" id="MDA0565875.1"/>
    </source>
</evidence>
<dbReference type="SMART" id="SM00854">
    <property type="entry name" value="PGA_cap"/>
    <property type="match status" value="1"/>
</dbReference>
<feature type="region of interest" description="Disordered" evidence="2">
    <location>
        <begin position="1"/>
        <end position="28"/>
    </location>
</feature>
<evidence type="ECO:0000313" key="5">
    <source>
        <dbReference type="Proteomes" id="UP001140076"/>
    </source>
</evidence>
<organism evidence="4 5">
    <name type="scientific">Streptomonospora mangrovi</name>
    <dbReference type="NCBI Taxonomy" id="2883123"/>
    <lineage>
        <taxon>Bacteria</taxon>
        <taxon>Bacillati</taxon>
        <taxon>Actinomycetota</taxon>
        <taxon>Actinomycetes</taxon>
        <taxon>Streptosporangiales</taxon>
        <taxon>Nocardiopsidaceae</taxon>
        <taxon>Streptomonospora</taxon>
    </lineage>
</organism>
<dbReference type="EMBL" id="JAJAQC010000027">
    <property type="protein sequence ID" value="MDA0565875.1"/>
    <property type="molecule type" value="Genomic_DNA"/>
</dbReference>
<dbReference type="SUPFAM" id="SSF56300">
    <property type="entry name" value="Metallo-dependent phosphatases"/>
    <property type="match status" value="1"/>
</dbReference>
<dbReference type="Pfam" id="PF09587">
    <property type="entry name" value="PGA_cap"/>
    <property type="match status" value="1"/>
</dbReference>
<comment type="similarity">
    <text evidence="1">Belongs to the CapA family.</text>
</comment>
<dbReference type="PANTHER" id="PTHR33393">
    <property type="entry name" value="POLYGLUTAMINE SYNTHESIS ACCESSORY PROTEIN RV0574C-RELATED"/>
    <property type="match status" value="1"/>
</dbReference>
<feature type="compositionally biased region" description="Pro residues" evidence="2">
    <location>
        <begin position="1"/>
        <end position="20"/>
    </location>
</feature>
<sequence length="416" mass="41430">MDRPSPARPTAPPSARPPVRPTARPATRRVVLRAGAAFAAAALATSCSSSGGQGGDGSGGGDQAAGRDAPPPSSSPPASGSPSADPGRITVAVGGDVHFEGELAQRLAADPETALGPSIADTLSAADVAVVNLETAVTEGGTRAPGKEYAFRAPATAFTALASAGVDVASLANNHGMDFGAEGLADTLAEAEAAGFPLVGAGHNAAEAYAPHLVETGAGTVAVIGASDVLDEHLIAEWTATDTRPGLASAKYEQRARLVDAVAAAAKEADVVVVYLHWGLEGEHCPLPHAPELARALVEAGADAVVGGHAHVLSPGGYTGGAYVHYGLGNFAFYNYADATAETGVLTLEFEDGRAVGDTWTPARIEGGVPVPYEGAEAKDALAAWEGLRAECGGLDLAPAPEGGATEGTDDAVEAG</sequence>
<comment type="caution">
    <text evidence="4">The sequence shown here is derived from an EMBL/GenBank/DDBJ whole genome shotgun (WGS) entry which is preliminary data.</text>
</comment>
<name>A0A9X3SGD4_9ACTN</name>